<evidence type="ECO:0008006" key="3">
    <source>
        <dbReference type="Google" id="ProtNLM"/>
    </source>
</evidence>
<keyword evidence="2" id="KW-1185">Reference proteome</keyword>
<dbReference type="Proteomes" id="UP001501326">
    <property type="component" value="Unassembled WGS sequence"/>
</dbReference>
<reference evidence="2" key="1">
    <citation type="journal article" date="2019" name="Int. J. Syst. Evol. Microbiol.">
        <title>The Global Catalogue of Microorganisms (GCM) 10K type strain sequencing project: providing services to taxonomists for standard genome sequencing and annotation.</title>
        <authorList>
            <consortium name="The Broad Institute Genomics Platform"/>
            <consortium name="The Broad Institute Genome Sequencing Center for Infectious Disease"/>
            <person name="Wu L."/>
            <person name="Ma J."/>
        </authorList>
    </citation>
    <scope>NUCLEOTIDE SEQUENCE [LARGE SCALE GENOMIC DNA]</scope>
    <source>
        <strain evidence="2">JCM 16378</strain>
    </source>
</reference>
<organism evidence="1 2">
    <name type="scientific">Pedococcus aerophilus</name>
    <dbReference type="NCBI Taxonomy" id="436356"/>
    <lineage>
        <taxon>Bacteria</taxon>
        <taxon>Bacillati</taxon>
        <taxon>Actinomycetota</taxon>
        <taxon>Actinomycetes</taxon>
        <taxon>Micrococcales</taxon>
        <taxon>Intrasporangiaceae</taxon>
        <taxon>Pedococcus</taxon>
    </lineage>
</organism>
<sequence length="160" mass="16293">MAGALVVTGAGLLAACDADTGPPDRLTPEASRYVLEADFIPEGVELVAHRSSEGLCLEATTAPEASGSGACGFSDRPSGGRYATGGMDDGFLYAYGPVPLSTRTVRITLDNGASIESATGDLPASVARGRFFYAGLGKDVVIESVSLFDGSGAPVQPQDF</sequence>
<dbReference type="EMBL" id="BAAARN010000001">
    <property type="protein sequence ID" value="GAA2735494.1"/>
    <property type="molecule type" value="Genomic_DNA"/>
</dbReference>
<name>A0ABP6H4G3_9MICO</name>
<gene>
    <name evidence="1" type="ORF">GCM10009867_17900</name>
</gene>
<protein>
    <recommendedName>
        <fullName evidence="3">Lipoprotein</fullName>
    </recommendedName>
</protein>
<proteinExistence type="predicted"/>
<comment type="caution">
    <text evidence="1">The sequence shown here is derived from an EMBL/GenBank/DDBJ whole genome shotgun (WGS) entry which is preliminary data.</text>
</comment>
<accession>A0ABP6H4G3</accession>
<evidence type="ECO:0000313" key="2">
    <source>
        <dbReference type="Proteomes" id="UP001501326"/>
    </source>
</evidence>
<evidence type="ECO:0000313" key="1">
    <source>
        <dbReference type="EMBL" id="GAA2735494.1"/>
    </source>
</evidence>